<dbReference type="SUPFAM" id="SSF103473">
    <property type="entry name" value="MFS general substrate transporter"/>
    <property type="match status" value="1"/>
</dbReference>
<feature type="transmembrane region" description="Helical" evidence="6">
    <location>
        <begin position="134"/>
        <end position="154"/>
    </location>
</feature>
<evidence type="ECO:0000313" key="8">
    <source>
        <dbReference type="EMBL" id="THV06080.1"/>
    </source>
</evidence>
<dbReference type="Proteomes" id="UP000297245">
    <property type="component" value="Unassembled WGS sequence"/>
</dbReference>
<feature type="transmembrane region" description="Helical" evidence="6">
    <location>
        <begin position="330"/>
        <end position="359"/>
    </location>
</feature>
<feature type="compositionally biased region" description="Polar residues" evidence="5">
    <location>
        <begin position="38"/>
        <end position="47"/>
    </location>
</feature>
<feature type="transmembrane region" description="Helical" evidence="6">
    <location>
        <begin position="379"/>
        <end position="397"/>
    </location>
</feature>
<feature type="compositionally biased region" description="Polar residues" evidence="5">
    <location>
        <begin position="1"/>
        <end position="20"/>
    </location>
</feature>
<feature type="domain" description="Major facilitator superfamily (MFS) profile" evidence="7">
    <location>
        <begin position="69"/>
        <end position="565"/>
    </location>
</feature>
<dbReference type="OrthoDB" id="2351791at2759"/>
<gene>
    <name evidence="8" type="ORF">K435DRAFT_744389</name>
</gene>
<keyword evidence="9" id="KW-1185">Reference proteome</keyword>
<evidence type="ECO:0000313" key="9">
    <source>
        <dbReference type="Proteomes" id="UP000297245"/>
    </source>
</evidence>
<keyword evidence="3 6" id="KW-1133">Transmembrane helix</keyword>
<feature type="transmembrane region" description="Helical" evidence="6">
    <location>
        <begin position="224"/>
        <end position="247"/>
    </location>
</feature>
<feature type="transmembrane region" description="Helical" evidence="6">
    <location>
        <begin position="160"/>
        <end position="181"/>
    </location>
</feature>
<dbReference type="GO" id="GO:0022857">
    <property type="term" value="F:transmembrane transporter activity"/>
    <property type="evidence" value="ECO:0007669"/>
    <property type="project" value="InterPro"/>
</dbReference>
<evidence type="ECO:0000256" key="6">
    <source>
        <dbReference type="SAM" id="Phobius"/>
    </source>
</evidence>
<dbReference type="InterPro" id="IPR011701">
    <property type="entry name" value="MFS"/>
</dbReference>
<keyword evidence="4 6" id="KW-0472">Membrane</keyword>
<dbReference type="EMBL" id="ML179045">
    <property type="protein sequence ID" value="THV06080.1"/>
    <property type="molecule type" value="Genomic_DNA"/>
</dbReference>
<reference evidence="8 9" key="1">
    <citation type="journal article" date="2019" name="Nat. Ecol. Evol.">
        <title>Megaphylogeny resolves global patterns of mushroom evolution.</title>
        <authorList>
            <person name="Varga T."/>
            <person name="Krizsan K."/>
            <person name="Foldi C."/>
            <person name="Dima B."/>
            <person name="Sanchez-Garcia M."/>
            <person name="Sanchez-Ramirez S."/>
            <person name="Szollosi G.J."/>
            <person name="Szarkandi J.G."/>
            <person name="Papp V."/>
            <person name="Albert L."/>
            <person name="Andreopoulos W."/>
            <person name="Angelini C."/>
            <person name="Antonin V."/>
            <person name="Barry K.W."/>
            <person name="Bougher N.L."/>
            <person name="Buchanan P."/>
            <person name="Buyck B."/>
            <person name="Bense V."/>
            <person name="Catcheside P."/>
            <person name="Chovatia M."/>
            <person name="Cooper J."/>
            <person name="Damon W."/>
            <person name="Desjardin D."/>
            <person name="Finy P."/>
            <person name="Geml J."/>
            <person name="Haridas S."/>
            <person name="Hughes K."/>
            <person name="Justo A."/>
            <person name="Karasinski D."/>
            <person name="Kautmanova I."/>
            <person name="Kiss B."/>
            <person name="Kocsube S."/>
            <person name="Kotiranta H."/>
            <person name="LaButti K.M."/>
            <person name="Lechner B.E."/>
            <person name="Liimatainen K."/>
            <person name="Lipzen A."/>
            <person name="Lukacs Z."/>
            <person name="Mihaltcheva S."/>
            <person name="Morgado L.N."/>
            <person name="Niskanen T."/>
            <person name="Noordeloos M.E."/>
            <person name="Ohm R.A."/>
            <person name="Ortiz-Santana B."/>
            <person name="Ovrebo C."/>
            <person name="Racz N."/>
            <person name="Riley R."/>
            <person name="Savchenko A."/>
            <person name="Shiryaev A."/>
            <person name="Soop K."/>
            <person name="Spirin V."/>
            <person name="Szebenyi C."/>
            <person name="Tomsovsky M."/>
            <person name="Tulloss R.E."/>
            <person name="Uehling J."/>
            <person name="Grigoriev I.V."/>
            <person name="Vagvolgyi C."/>
            <person name="Papp T."/>
            <person name="Martin F.M."/>
            <person name="Miettinen O."/>
            <person name="Hibbett D.S."/>
            <person name="Nagy L.G."/>
        </authorList>
    </citation>
    <scope>NUCLEOTIDE SEQUENCE [LARGE SCALE GENOMIC DNA]</scope>
    <source>
        <strain evidence="8 9">CBS 962.96</strain>
    </source>
</reference>
<evidence type="ECO:0000259" key="7">
    <source>
        <dbReference type="PROSITE" id="PS50850"/>
    </source>
</evidence>
<dbReference type="PROSITE" id="PS00217">
    <property type="entry name" value="SUGAR_TRANSPORT_2"/>
    <property type="match status" value="1"/>
</dbReference>
<protein>
    <submittedName>
        <fullName evidence="8">Amino acid permease ScVBA-like protein</fullName>
    </submittedName>
</protein>
<dbReference type="InterPro" id="IPR005829">
    <property type="entry name" value="Sugar_transporter_CS"/>
</dbReference>
<accession>A0A4S8MSF4</accession>
<comment type="subcellular location">
    <subcellularLocation>
        <location evidence="1">Membrane</location>
        <topology evidence="1">Multi-pass membrane protein</topology>
    </subcellularLocation>
</comment>
<evidence type="ECO:0000256" key="4">
    <source>
        <dbReference type="ARBA" id="ARBA00023136"/>
    </source>
</evidence>
<evidence type="ECO:0000256" key="1">
    <source>
        <dbReference type="ARBA" id="ARBA00004141"/>
    </source>
</evidence>
<organism evidence="8 9">
    <name type="scientific">Dendrothele bispora (strain CBS 962.96)</name>
    <dbReference type="NCBI Taxonomy" id="1314807"/>
    <lineage>
        <taxon>Eukaryota</taxon>
        <taxon>Fungi</taxon>
        <taxon>Dikarya</taxon>
        <taxon>Basidiomycota</taxon>
        <taxon>Agaricomycotina</taxon>
        <taxon>Agaricomycetes</taxon>
        <taxon>Agaricomycetidae</taxon>
        <taxon>Agaricales</taxon>
        <taxon>Agaricales incertae sedis</taxon>
        <taxon>Dendrothele</taxon>
    </lineage>
</organism>
<dbReference type="GO" id="GO:0005886">
    <property type="term" value="C:plasma membrane"/>
    <property type="evidence" value="ECO:0007669"/>
    <property type="project" value="TreeGrafter"/>
</dbReference>
<dbReference type="Gene3D" id="1.20.1250.20">
    <property type="entry name" value="MFS general substrate transporter like domains"/>
    <property type="match status" value="1"/>
</dbReference>
<evidence type="ECO:0000256" key="5">
    <source>
        <dbReference type="SAM" id="MobiDB-lite"/>
    </source>
</evidence>
<proteinExistence type="predicted"/>
<feature type="transmembrane region" description="Helical" evidence="6">
    <location>
        <begin position="409"/>
        <end position="428"/>
    </location>
</feature>
<feature type="compositionally biased region" description="Basic and acidic residues" evidence="5">
    <location>
        <begin position="572"/>
        <end position="584"/>
    </location>
</feature>
<feature type="transmembrane region" description="Helical" evidence="6">
    <location>
        <begin position="434"/>
        <end position="456"/>
    </location>
</feature>
<feature type="transmembrane region" description="Helical" evidence="6">
    <location>
        <begin position="537"/>
        <end position="560"/>
    </location>
</feature>
<feature type="transmembrane region" description="Helical" evidence="6">
    <location>
        <begin position="300"/>
        <end position="318"/>
    </location>
</feature>
<dbReference type="InterPro" id="IPR020846">
    <property type="entry name" value="MFS_dom"/>
</dbReference>
<dbReference type="AlphaFoldDB" id="A0A4S8MSF4"/>
<evidence type="ECO:0000256" key="2">
    <source>
        <dbReference type="ARBA" id="ARBA00022692"/>
    </source>
</evidence>
<name>A0A4S8MSF4_DENBC</name>
<sequence>MYQESSRNNSSLTHDTISVSPPTPPASGPTIGPHNESSHTLDSSTTVPEKDDRHASNIPSLSTFRLLMAHIGAALTLFLATTDSTIVSTSLPSISSDLDATSSQYTWVGVAYLLTQTAFQPLYGKISDLVGRKILLHVSIIIFAVGSLLCGLAKTINMLIVSRALAGIGGGGIVSCVWVITSEIVEERQRAKWSQALSVTWSCSAIAGPLLGGLFSGASSNSINWRWCFFLNLPVCLVGALVLSVSLRGVNFQKNSDLSCRTFLQRFDFGGLILFMGGTSCIIVGLNFASERGWKAPATIVPLCLGVLVLAWGGFYEARTTRQSLFPPTLFSNFTAVLILVITFLHNVVFNAGTFYLALFFQAADGYTPLESGIRMLPYSLGSSLASIPAAWFIGCWQKRTQDTTGQKLVITTGFLLSAVGFGLLILLDENSSTVLQTVFPLICGIGLGTLFHAPYQIFVKAFDSSEIATVTGAFFLVRFTAATVGITIAGAIFDARTSRLPPEVYSLFPDSSIDYGKLHSIFPINLRDEVLHLVSLAFQTVWMVCAPLLGIAFLMSLLLRTQELPETTENSVKDFNAKTEKSRQASAEAQV</sequence>
<dbReference type="Pfam" id="PF07690">
    <property type="entry name" value="MFS_1"/>
    <property type="match status" value="1"/>
</dbReference>
<feature type="region of interest" description="Disordered" evidence="5">
    <location>
        <begin position="570"/>
        <end position="592"/>
    </location>
</feature>
<keyword evidence="2 6" id="KW-0812">Transmembrane</keyword>
<dbReference type="Gene3D" id="1.20.1720.10">
    <property type="entry name" value="Multidrug resistance protein D"/>
    <property type="match status" value="1"/>
</dbReference>
<dbReference type="InterPro" id="IPR036259">
    <property type="entry name" value="MFS_trans_sf"/>
</dbReference>
<feature type="region of interest" description="Disordered" evidence="5">
    <location>
        <begin position="1"/>
        <end position="54"/>
    </location>
</feature>
<dbReference type="PANTHER" id="PTHR23501:SF102">
    <property type="entry name" value="DRUG TRANSPORTER, PUTATIVE (AFU_ORTHOLOGUE AFUA_3G08530)-RELATED"/>
    <property type="match status" value="1"/>
</dbReference>
<feature type="transmembrane region" description="Helical" evidence="6">
    <location>
        <begin position="468"/>
        <end position="494"/>
    </location>
</feature>
<evidence type="ECO:0000256" key="3">
    <source>
        <dbReference type="ARBA" id="ARBA00022989"/>
    </source>
</evidence>
<feature type="transmembrane region" description="Helical" evidence="6">
    <location>
        <begin position="267"/>
        <end position="288"/>
    </location>
</feature>
<dbReference type="PANTHER" id="PTHR23501">
    <property type="entry name" value="MAJOR FACILITATOR SUPERFAMILY"/>
    <property type="match status" value="1"/>
</dbReference>
<feature type="transmembrane region" description="Helical" evidence="6">
    <location>
        <begin position="193"/>
        <end position="218"/>
    </location>
</feature>
<dbReference type="PROSITE" id="PS50850">
    <property type="entry name" value="MFS"/>
    <property type="match status" value="1"/>
</dbReference>